<protein>
    <submittedName>
        <fullName evidence="12">Nucleoside ABC transporter ATP-binding protein</fullName>
    </submittedName>
</protein>
<dbReference type="AlphaFoldDB" id="A0A1W2BBD3"/>
<organism evidence="12 13">
    <name type="scientific">Polynucleobacter kasalickyi</name>
    <dbReference type="NCBI Taxonomy" id="1938817"/>
    <lineage>
        <taxon>Bacteria</taxon>
        <taxon>Pseudomonadati</taxon>
        <taxon>Pseudomonadota</taxon>
        <taxon>Betaproteobacteria</taxon>
        <taxon>Burkholderiales</taxon>
        <taxon>Burkholderiaceae</taxon>
        <taxon>Polynucleobacter</taxon>
    </lineage>
</organism>
<keyword evidence="10" id="KW-0472">Membrane</keyword>
<keyword evidence="13" id="KW-1185">Reference proteome</keyword>
<keyword evidence="3" id="KW-1003">Cell membrane</keyword>
<evidence type="ECO:0000256" key="5">
    <source>
        <dbReference type="ARBA" id="ARBA00022597"/>
    </source>
</evidence>
<dbReference type="InterPro" id="IPR003593">
    <property type="entry name" value="AAA+_ATPase"/>
</dbReference>
<dbReference type="Pfam" id="PF00005">
    <property type="entry name" value="ABC_tran"/>
    <property type="match status" value="2"/>
</dbReference>
<evidence type="ECO:0000256" key="7">
    <source>
        <dbReference type="ARBA" id="ARBA00022741"/>
    </source>
</evidence>
<keyword evidence="5" id="KW-0762">Sugar transport</keyword>
<dbReference type="GO" id="GO:0005524">
    <property type="term" value="F:ATP binding"/>
    <property type="evidence" value="ECO:0007669"/>
    <property type="project" value="UniProtKB-KW"/>
</dbReference>
<dbReference type="InterPro" id="IPR017871">
    <property type="entry name" value="ABC_transporter-like_CS"/>
</dbReference>
<feature type="domain" description="ABC transporter" evidence="11">
    <location>
        <begin position="13"/>
        <end position="244"/>
    </location>
</feature>
<dbReference type="EMBL" id="FWXJ01000012">
    <property type="protein sequence ID" value="SMC70333.1"/>
    <property type="molecule type" value="Genomic_DNA"/>
</dbReference>
<keyword evidence="6" id="KW-0677">Repeat</keyword>
<evidence type="ECO:0000256" key="1">
    <source>
        <dbReference type="ARBA" id="ARBA00004202"/>
    </source>
</evidence>
<evidence type="ECO:0000256" key="4">
    <source>
        <dbReference type="ARBA" id="ARBA00022519"/>
    </source>
</evidence>
<sequence length="510" mass="55916">MEFEQENKEPFRLVLENISKSYPLIKANNAISLQVKPGEIHAILGENGAGKSTLMKILYGVIKPDEGSILWEGQKVEINNPAFARKLGIGMIFQHFALFESLTVLENIWLSMDEKYSLKQLEEEVLKTSAYYGLPINPKRMLHSMSVGERQRVEIVRCLLQKPKLLIMDEPTSVLTPQAVQILFKTIRQLASEGCSILYISHKLDEIRQLCDSATVLRSGKVTGYANPKNETAKTLATLMIGSELPIIQQQPAEIGKPMLEVLGLNLKTSDPFGTELKDICLKVRAGEIVGIAGISGNGQKELIQALSGESLIADTQTIYMNDAPVGKLSPAKRRELGLCFVPEDRLGRGAVPNLSLAENALLTGYSEGMVRNGWIHQPTINKFAEKIIEQFNVICGGKNVSASSLSGGNLQKFIVGREISLKPKIMLVAQPTWGVDVGASMVIRQSLLNLRQQGVAILVISEELEELMMISDQLTVIANGKLSSLIPTNQTSIEELGLMMSGDATIQVP</sequence>
<reference evidence="12 13" key="1">
    <citation type="submission" date="2017-04" db="EMBL/GenBank/DDBJ databases">
        <authorList>
            <person name="Afonso C.L."/>
            <person name="Miller P.J."/>
            <person name="Scott M.A."/>
            <person name="Spackman E."/>
            <person name="Goraichik I."/>
            <person name="Dimitrov K.M."/>
            <person name="Suarez D.L."/>
            <person name="Swayne D.E."/>
        </authorList>
    </citation>
    <scope>NUCLEOTIDE SEQUENCE [LARGE SCALE GENOMIC DNA]</scope>
    <source>
        <strain evidence="12 13">VK13</strain>
    </source>
</reference>
<dbReference type="InterPro" id="IPR027417">
    <property type="entry name" value="P-loop_NTPase"/>
</dbReference>
<proteinExistence type="predicted"/>
<evidence type="ECO:0000313" key="13">
    <source>
        <dbReference type="Proteomes" id="UP000192708"/>
    </source>
</evidence>
<dbReference type="FunFam" id="3.40.50.300:FF:000127">
    <property type="entry name" value="Ribose import ATP-binding protein RbsA"/>
    <property type="match status" value="1"/>
</dbReference>
<evidence type="ECO:0000256" key="8">
    <source>
        <dbReference type="ARBA" id="ARBA00022840"/>
    </source>
</evidence>
<dbReference type="GO" id="GO:0016887">
    <property type="term" value="F:ATP hydrolysis activity"/>
    <property type="evidence" value="ECO:0007669"/>
    <property type="project" value="InterPro"/>
</dbReference>
<keyword evidence="4" id="KW-0997">Cell inner membrane</keyword>
<evidence type="ECO:0000256" key="2">
    <source>
        <dbReference type="ARBA" id="ARBA00022448"/>
    </source>
</evidence>
<dbReference type="SUPFAM" id="SSF52540">
    <property type="entry name" value="P-loop containing nucleoside triphosphate hydrolases"/>
    <property type="match status" value="2"/>
</dbReference>
<gene>
    <name evidence="12" type="ORF">SAMN06296008_11236</name>
</gene>
<evidence type="ECO:0000256" key="3">
    <source>
        <dbReference type="ARBA" id="ARBA00022475"/>
    </source>
</evidence>
<evidence type="ECO:0000259" key="11">
    <source>
        <dbReference type="PROSITE" id="PS50893"/>
    </source>
</evidence>
<feature type="domain" description="ABC transporter" evidence="11">
    <location>
        <begin position="262"/>
        <end position="505"/>
    </location>
</feature>
<dbReference type="InterPro" id="IPR050107">
    <property type="entry name" value="ABC_carbohydrate_import_ATPase"/>
</dbReference>
<evidence type="ECO:0000256" key="9">
    <source>
        <dbReference type="ARBA" id="ARBA00022967"/>
    </source>
</evidence>
<evidence type="ECO:0000256" key="10">
    <source>
        <dbReference type="ARBA" id="ARBA00023136"/>
    </source>
</evidence>
<comment type="subcellular location">
    <subcellularLocation>
        <location evidence="1">Cell membrane</location>
        <topology evidence="1">Peripheral membrane protein</topology>
    </subcellularLocation>
</comment>
<dbReference type="PANTHER" id="PTHR43790:SF4">
    <property type="entry name" value="GUANOSINE IMPORT ATP-BINDING PROTEIN NUPO"/>
    <property type="match status" value="1"/>
</dbReference>
<accession>A0A1W2BBD3</accession>
<dbReference type="CDD" id="cd03215">
    <property type="entry name" value="ABC_Carb_Monos_II"/>
    <property type="match status" value="1"/>
</dbReference>
<dbReference type="GO" id="GO:0005886">
    <property type="term" value="C:plasma membrane"/>
    <property type="evidence" value="ECO:0007669"/>
    <property type="project" value="UniProtKB-SubCell"/>
</dbReference>
<dbReference type="Gene3D" id="3.40.50.300">
    <property type="entry name" value="P-loop containing nucleotide triphosphate hydrolases"/>
    <property type="match status" value="2"/>
</dbReference>
<keyword evidence="9" id="KW-1278">Translocase</keyword>
<dbReference type="STRING" id="1938817.SAMN06296008_11236"/>
<dbReference type="PROSITE" id="PS00211">
    <property type="entry name" value="ABC_TRANSPORTER_1"/>
    <property type="match status" value="2"/>
</dbReference>
<dbReference type="PANTHER" id="PTHR43790">
    <property type="entry name" value="CARBOHYDRATE TRANSPORT ATP-BINDING PROTEIN MG119-RELATED"/>
    <property type="match status" value="1"/>
</dbReference>
<keyword evidence="2" id="KW-0813">Transport</keyword>
<dbReference type="InterPro" id="IPR003439">
    <property type="entry name" value="ABC_transporter-like_ATP-bd"/>
</dbReference>
<dbReference type="Proteomes" id="UP000192708">
    <property type="component" value="Unassembled WGS sequence"/>
</dbReference>
<keyword evidence="7" id="KW-0547">Nucleotide-binding</keyword>
<name>A0A1W2BBD3_9BURK</name>
<dbReference type="CDD" id="cd03216">
    <property type="entry name" value="ABC_Carb_Monos_I"/>
    <property type="match status" value="1"/>
</dbReference>
<evidence type="ECO:0000256" key="6">
    <source>
        <dbReference type="ARBA" id="ARBA00022737"/>
    </source>
</evidence>
<keyword evidence="8 12" id="KW-0067">ATP-binding</keyword>
<dbReference type="SMART" id="SM00382">
    <property type="entry name" value="AAA"/>
    <property type="match status" value="1"/>
</dbReference>
<evidence type="ECO:0000313" key="12">
    <source>
        <dbReference type="EMBL" id="SMC70333.1"/>
    </source>
</evidence>
<dbReference type="PROSITE" id="PS50893">
    <property type="entry name" value="ABC_TRANSPORTER_2"/>
    <property type="match status" value="2"/>
</dbReference>